<evidence type="ECO:0000259" key="2">
    <source>
        <dbReference type="Pfam" id="PF00535"/>
    </source>
</evidence>
<accession>A0A0G0HD04</accession>
<keyword evidence="1" id="KW-0472">Membrane</keyword>
<dbReference type="Proteomes" id="UP000034471">
    <property type="component" value="Unassembled WGS sequence"/>
</dbReference>
<dbReference type="AlphaFoldDB" id="A0A0G0HD04"/>
<sequence length="247" mass="28418">MISTVIIAKNEEKHIAACIQSVSFTDEIIVIDNGSSDKTTDIAQHLSARVIDMSDIQDFSKLRTRGIEEAQNNWILFVDADEILSTELQSSIIKEIQNPKYVIYYLKRRDHWWGRVLRYGEIQSAYSKGFIRFIRRGTGQWSGAVHEVYKTSKKAGHLSGFIDHYPHVTLHEFVDKINIYSSLRAKELHVYGSSSTILEILFMPFLKFVYTYGVCLGFLDGPSGFVYSFLMSFHSFLVRAKLYMMKS</sequence>
<dbReference type="Gene3D" id="3.90.550.10">
    <property type="entry name" value="Spore Coat Polysaccharide Biosynthesis Protein SpsA, Chain A"/>
    <property type="match status" value="1"/>
</dbReference>
<dbReference type="PANTHER" id="PTHR43630">
    <property type="entry name" value="POLY-BETA-1,6-N-ACETYL-D-GLUCOSAMINE SYNTHASE"/>
    <property type="match status" value="1"/>
</dbReference>
<dbReference type="STRING" id="1618481.US54_C0068G0009"/>
<feature type="transmembrane region" description="Helical" evidence="1">
    <location>
        <begin position="196"/>
        <end position="219"/>
    </location>
</feature>
<organism evidence="3 4">
    <name type="scientific">Candidatus Roizmanbacteria bacterium GW2011_GWA2_37_7</name>
    <dbReference type="NCBI Taxonomy" id="1618481"/>
    <lineage>
        <taxon>Bacteria</taxon>
        <taxon>Candidatus Roizmaniibacteriota</taxon>
    </lineage>
</organism>
<dbReference type="PANTHER" id="PTHR43630:SF2">
    <property type="entry name" value="GLYCOSYLTRANSFERASE"/>
    <property type="match status" value="1"/>
</dbReference>
<keyword evidence="1" id="KW-1133">Transmembrane helix</keyword>
<evidence type="ECO:0000313" key="4">
    <source>
        <dbReference type="Proteomes" id="UP000034471"/>
    </source>
</evidence>
<feature type="domain" description="Glycosyltransferase 2-like" evidence="2">
    <location>
        <begin position="3"/>
        <end position="123"/>
    </location>
</feature>
<keyword evidence="3" id="KW-0808">Transferase</keyword>
<dbReference type="CDD" id="cd02511">
    <property type="entry name" value="Beta4Glucosyltransferase"/>
    <property type="match status" value="1"/>
</dbReference>
<dbReference type="GO" id="GO:0016740">
    <property type="term" value="F:transferase activity"/>
    <property type="evidence" value="ECO:0007669"/>
    <property type="project" value="UniProtKB-KW"/>
</dbReference>
<dbReference type="EMBL" id="LBTJ01000068">
    <property type="protein sequence ID" value="KKQ36420.1"/>
    <property type="molecule type" value="Genomic_DNA"/>
</dbReference>
<keyword evidence="1" id="KW-0812">Transmembrane</keyword>
<evidence type="ECO:0000256" key="1">
    <source>
        <dbReference type="SAM" id="Phobius"/>
    </source>
</evidence>
<proteinExistence type="predicted"/>
<name>A0A0G0HD04_9BACT</name>
<dbReference type="SUPFAM" id="SSF53448">
    <property type="entry name" value="Nucleotide-diphospho-sugar transferases"/>
    <property type="match status" value="1"/>
</dbReference>
<gene>
    <name evidence="3" type="ORF">US54_C0068G0009</name>
</gene>
<dbReference type="Pfam" id="PF00535">
    <property type="entry name" value="Glycos_transf_2"/>
    <property type="match status" value="1"/>
</dbReference>
<protein>
    <submittedName>
        <fullName evidence="3">Glycosyltransferase involved in cell wall biogenesis</fullName>
    </submittedName>
</protein>
<dbReference type="InterPro" id="IPR001173">
    <property type="entry name" value="Glyco_trans_2-like"/>
</dbReference>
<comment type="caution">
    <text evidence="3">The sequence shown here is derived from an EMBL/GenBank/DDBJ whole genome shotgun (WGS) entry which is preliminary data.</text>
</comment>
<evidence type="ECO:0000313" key="3">
    <source>
        <dbReference type="EMBL" id="KKQ36420.1"/>
    </source>
</evidence>
<dbReference type="InterPro" id="IPR029044">
    <property type="entry name" value="Nucleotide-diphossugar_trans"/>
</dbReference>
<reference evidence="3 4" key="1">
    <citation type="journal article" date="2015" name="Nature">
        <title>rRNA introns, odd ribosomes, and small enigmatic genomes across a large radiation of phyla.</title>
        <authorList>
            <person name="Brown C.T."/>
            <person name="Hug L.A."/>
            <person name="Thomas B.C."/>
            <person name="Sharon I."/>
            <person name="Castelle C.J."/>
            <person name="Singh A."/>
            <person name="Wilkins M.J."/>
            <person name="Williams K.H."/>
            <person name="Banfield J.F."/>
        </authorList>
    </citation>
    <scope>NUCLEOTIDE SEQUENCE [LARGE SCALE GENOMIC DNA]</scope>
</reference>